<dbReference type="PROSITE" id="PS50112">
    <property type="entry name" value="PAS"/>
    <property type="match status" value="1"/>
</dbReference>
<dbReference type="Pfam" id="PF13426">
    <property type="entry name" value="PAS_9"/>
    <property type="match status" value="1"/>
</dbReference>
<feature type="domain" description="PAS" evidence="9">
    <location>
        <begin position="44"/>
        <end position="86"/>
    </location>
</feature>
<dbReference type="PROSITE" id="PS50109">
    <property type="entry name" value="HIS_KIN"/>
    <property type="match status" value="1"/>
</dbReference>
<keyword evidence="10" id="KW-0547">Nucleotide-binding</keyword>
<keyword evidence="6" id="KW-0902">Two-component regulatory system</keyword>
<evidence type="ECO:0000256" key="1">
    <source>
        <dbReference type="ARBA" id="ARBA00000085"/>
    </source>
</evidence>
<proteinExistence type="predicted"/>
<dbReference type="InterPro" id="IPR005467">
    <property type="entry name" value="His_kinase_dom"/>
</dbReference>
<dbReference type="SUPFAM" id="SSF55874">
    <property type="entry name" value="ATPase domain of HSP90 chaperone/DNA topoisomerase II/histidine kinase"/>
    <property type="match status" value="1"/>
</dbReference>
<feature type="region of interest" description="Disordered" evidence="7">
    <location>
        <begin position="1"/>
        <end position="43"/>
    </location>
</feature>
<dbReference type="InterPro" id="IPR036097">
    <property type="entry name" value="HisK_dim/P_sf"/>
</dbReference>
<dbReference type="Gene3D" id="3.30.565.10">
    <property type="entry name" value="Histidine kinase-like ATPase, C-terminal domain"/>
    <property type="match status" value="1"/>
</dbReference>
<keyword evidence="4" id="KW-0808">Transferase</keyword>
<comment type="caution">
    <text evidence="10">The sequence shown here is derived from an EMBL/GenBank/DDBJ whole genome shotgun (WGS) entry which is preliminary data.</text>
</comment>
<evidence type="ECO:0000256" key="6">
    <source>
        <dbReference type="ARBA" id="ARBA00023012"/>
    </source>
</evidence>
<dbReference type="EC" id="2.7.13.3" evidence="2"/>
<gene>
    <name evidence="10" type="ORF">POL68_26895</name>
</gene>
<dbReference type="InterPro" id="IPR003594">
    <property type="entry name" value="HATPase_dom"/>
</dbReference>
<reference evidence="10 11" key="1">
    <citation type="submission" date="2022-11" db="EMBL/GenBank/DDBJ databases">
        <title>Minimal conservation of predation-associated metabolite biosynthetic gene clusters underscores biosynthetic potential of Myxococcota including descriptions for ten novel species: Archangium lansinium sp. nov., Myxococcus landrumus sp. nov., Nannocystis bai.</title>
        <authorList>
            <person name="Ahearne A."/>
            <person name="Stevens C."/>
            <person name="Dowd S."/>
        </authorList>
    </citation>
    <scope>NUCLEOTIDE SEQUENCE [LARGE SCALE GENOMIC DNA]</scope>
    <source>
        <strain evidence="10 11">NCWAL01</strain>
    </source>
</reference>
<dbReference type="SMART" id="SM00065">
    <property type="entry name" value="GAF"/>
    <property type="match status" value="1"/>
</dbReference>
<feature type="domain" description="Histidine kinase" evidence="8">
    <location>
        <begin position="352"/>
        <end position="574"/>
    </location>
</feature>
<dbReference type="GO" id="GO:0005524">
    <property type="term" value="F:ATP binding"/>
    <property type="evidence" value="ECO:0007669"/>
    <property type="project" value="UniProtKB-KW"/>
</dbReference>
<dbReference type="CDD" id="cd00075">
    <property type="entry name" value="HATPase"/>
    <property type="match status" value="1"/>
</dbReference>
<dbReference type="SUPFAM" id="SSF47384">
    <property type="entry name" value="Homodimeric domain of signal transducing histidine kinase"/>
    <property type="match status" value="1"/>
</dbReference>
<dbReference type="PANTHER" id="PTHR43711">
    <property type="entry name" value="TWO-COMPONENT HISTIDINE KINASE"/>
    <property type="match status" value="1"/>
</dbReference>
<dbReference type="SMART" id="SM00388">
    <property type="entry name" value="HisKA"/>
    <property type="match status" value="1"/>
</dbReference>
<dbReference type="NCBIfam" id="TIGR00229">
    <property type="entry name" value="sensory_box"/>
    <property type="match status" value="1"/>
</dbReference>
<dbReference type="InterPro" id="IPR003018">
    <property type="entry name" value="GAF"/>
</dbReference>
<keyword evidence="3" id="KW-0597">Phosphoprotein</keyword>
<evidence type="ECO:0000256" key="5">
    <source>
        <dbReference type="ARBA" id="ARBA00022777"/>
    </source>
</evidence>
<dbReference type="PANTHER" id="PTHR43711:SF1">
    <property type="entry name" value="HISTIDINE KINASE 1"/>
    <property type="match status" value="1"/>
</dbReference>
<evidence type="ECO:0000256" key="7">
    <source>
        <dbReference type="SAM" id="MobiDB-lite"/>
    </source>
</evidence>
<dbReference type="SMART" id="SM00387">
    <property type="entry name" value="HATPase_c"/>
    <property type="match status" value="1"/>
</dbReference>
<evidence type="ECO:0000256" key="2">
    <source>
        <dbReference type="ARBA" id="ARBA00012438"/>
    </source>
</evidence>
<dbReference type="Pfam" id="PF01590">
    <property type="entry name" value="GAF"/>
    <property type="match status" value="1"/>
</dbReference>
<dbReference type="InterPro" id="IPR004358">
    <property type="entry name" value="Sig_transdc_His_kin-like_C"/>
</dbReference>
<sequence>MSLGRAWLASSEEEDEDGSAAGPEPVTGQEEHARGGAGHTAGPEETLVRRLMRVPMPALAVMDAAGRVVDANDSFLRLGGVGREELEAGRMRWDALAAPESPAAGAQAMDMLRRLGTAGPLETEYVRPDGSRVPVMLAALSLESPERLLVLVQDLTSRRRAEEALRFLSDASRELAEVRAEPEAILAGVAHLAVSAMASWCLVDVLEEDGSFRRVAAAHREPSGEALLREAPRYPPITDATSPLFQALARGESRVYPDFLPEHRALMARGAEPLALLEQLEARSVMLVPMRSRGRAVGLLTFASCDVGRRYGSEDLEMVEELARRVVAAVDNARLYHEGQDAVRLRDEFLGIASHELKTPLTPLRLRLQMLQRQVEGASRSGDPLSPERFSEALDVALRQVRKLTDLVDNLLDVSRISAGRMKLELEEVDLAGLAAELVSRFTPSAAQLGCALELHAPVPVIGRWDRLRVEQVVTNLLTNALKYGAGRPVAVRVEGAGERARLTVEDHGIGIAEEDLCRIFERFERAVSDRHYGGLGLGLYITRQIVEALGGTVGVTSRPGMGSTFTLELPKGTAAVP</sequence>
<name>A0ABT5DGA1_9BACT</name>
<dbReference type="Gene3D" id="3.30.450.20">
    <property type="entry name" value="PAS domain"/>
    <property type="match status" value="1"/>
</dbReference>
<organism evidence="10 11">
    <name type="scientific">Stigmatella ashevillensis</name>
    <dbReference type="NCBI Taxonomy" id="2995309"/>
    <lineage>
        <taxon>Bacteria</taxon>
        <taxon>Pseudomonadati</taxon>
        <taxon>Myxococcota</taxon>
        <taxon>Myxococcia</taxon>
        <taxon>Myxococcales</taxon>
        <taxon>Cystobacterineae</taxon>
        <taxon>Archangiaceae</taxon>
        <taxon>Stigmatella</taxon>
    </lineage>
</organism>
<dbReference type="EMBL" id="JAQNDM010000002">
    <property type="protein sequence ID" value="MDC0712123.1"/>
    <property type="molecule type" value="Genomic_DNA"/>
</dbReference>
<keyword evidence="11" id="KW-1185">Reference proteome</keyword>
<protein>
    <recommendedName>
        <fullName evidence="2">histidine kinase</fullName>
        <ecNumber evidence="2">2.7.13.3</ecNumber>
    </recommendedName>
</protein>
<dbReference type="Gene3D" id="3.30.450.40">
    <property type="match status" value="1"/>
</dbReference>
<accession>A0ABT5DGA1</accession>
<evidence type="ECO:0000259" key="9">
    <source>
        <dbReference type="PROSITE" id="PS50112"/>
    </source>
</evidence>
<dbReference type="RefSeq" id="WP_272142194.1">
    <property type="nucleotide sequence ID" value="NZ_JAQNDM010000002.1"/>
</dbReference>
<dbReference type="InterPro" id="IPR003661">
    <property type="entry name" value="HisK_dim/P_dom"/>
</dbReference>
<evidence type="ECO:0000313" key="10">
    <source>
        <dbReference type="EMBL" id="MDC0712123.1"/>
    </source>
</evidence>
<dbReference type="PRINTS" id="PR00344">
    <property type="entry name" value="BCTRLSENSOR"/>
</dbReference>
<dbReference type="CDD" id="cd00130">
    <property type="entry name" value="PAS"/>
    <property type="match status" value="1"/>
</dbReference>
<dbReference type="CDD" id="cd00082">
    <property type="entry name" value="HisKA"/>
    <property type="match status" value="1"/>
</dbReference>
<dbReference type="Pfam" id="PF02518">
    <property type="entry name" value="HATPase_c"/>
    <property type="match status" value="1"/>
</dbReference>
<keyword evidence="5" id="KW-0418">Kinase</keyword>
<dbReference type="InterPro" id="IPR036890">
    <property type="entry name" value="HATPase_C_sf"/>
</dbReference>
<keyword evidence="10" id="KW-0067">ATP-binding</keyword>
<dbReference type="Gene3D" id="1.10.287.130">
    <property type="match status" value="1"/>
</dbReference>
<evidence type="ECO:0000259" key="8">
    <source>
        <dbReference type="PROSITE" id="PS50109"/>
    </source>
</evidence>
<dbReference type="SUPFAM" id="SSF55781">
    <property type="entry name" value="GAF domain-like"/>
    <property type="match status" value="1"/>
</dbReference>
<comment type="catalytic activity">
    <reaction evidence="1">
        <text>ATP + protein L-histidine = ADP + protein N-phospho-L-histidine.</text>
        <dbReference type="EC" id="2.7.13.3"/>
    </reaction>
</comment>
<dbReference type="InterPro" id="IPR050736">
    <property type="entry name" value="Sensor_HK_Regulatory"/>
</dbReference>
<evidence type="ECO:0000313" key="11">
    <source>
        <dbReference type="Proteomes" id="UP001221838"/>
    </source>
</evidence>
<dbReference type="InterPro" id="IPR029016">
    <property type="entry name" value="GAF-like_dom_sf"/>
</dbReference>
<evidence type="ECO:0000256" key="3">
    <source>
        <dbReference type="ARBA" id="ARBA00022553"/>
    </source>
</evidence>
<dbReference type="Pfam" id="PF00512">
    <property type="entry name" value="HisKA"/>
    <property type="match status" value="1"/>
</dbReference>
<dbReference type="InterPro" id="IPR000014">
    <property type="entry name" value="PAS"/>
</dbReference>
<dbReference type="InterPro" id="IPR035965">
    <property type="entry name" value="PAS-like_dom_sf"/>
</dbReference>
<dbReference type="Proteomes" id="UP001221838">
    <property type="component" value="Unassembled WGS sequence"/>
</dbReference>
<dbReference type="SUPFAM" id="SSF55785">
    <property type="entry name" value="PYP-like sensor domain (PAS domain)"/>
    <property type="match status" value="1"/>
</dbReference>
<evidence type="ECO:0000256" key="4">
    <source>
        <dbReference type="ARBA" id="ARBA00022679"/>
    </source>
</evidence>